<organism evidence="3 4">
    <name type="scientific">Novosphingobium sediminicola</name>
    <dbReference type="NCBI Taxonomy" id="563162"/>
    <lineage>
        <taxon>Bacteria</taxon>
        <taxon>Pseudomonadati</taxon>
        <taxon>Pseudomonadota</taxon>
        <taxon>Alphaproteobacteria</taxon>
        <taxon>Sphingomonadales</taxon>
        <taxon>Sphingomonadaceae</taxon>
        <taxon>Novosphingobium</taxon>
    </lineage>
</organism>
<sequence length="162" mass="17773">MAFQELFEAIEALPFASAIAESTWMFPAIEVIHVLALVMVLGTIAMVDLRLLGLARRDMGVLTLTRETLTWTWACFVVAAITGGLMFASAAVRYSGLFPFQAKMVLLALAGLNMAWFHSTAYRSVDQWDRQLPPPAPARIAGALSLSLWTSIIIAGRWIGFL</sequence>
<protein>
    <recommendedName>
        <fullName evidence="2">DUF6644 domain-containing protein</fullName>
    </recommendedName>
</protein>
<keyword evidence="1" id="KW-0812">Transmembrane</keyword>
<accession>A0A7W6G5Z3</accession>
<feature type="transmembrane region" description="Helical" evidence="1">
    <location>
        <begin position="68"/>
        <end position="92"/>
    </location>
</feature>
<dbReference type="InterPro" id="IPR046586">
    <property type="entry name" value="DUF6644"/>
</dbReference>
<keyword evidence="1" id="KW-1133">Transmembrane helix</keyword>
<feature type="transmembrane region" description="Helical" evidence="1">
    <location>
        <begin position="98"/>
        <end position="117"/>
    </location>
</feature>
<dbReference type="AlphaFoldDB" id="A0A7W6G5Z3"/>
<evidence type="ECO:0000256" key="1">
    <source>
        <dbReference type="SAM" id="Phobius"/>
    </source>
</evidence>
<evidence type="ECO:0000313" key="3">
    <source>
        <dbReference type="EMBL" id="MBB3955269.1"/>
    </source>
</evidence>
<dbReference type="Proteomes" id="UP000548867">
    <property type="component" value="Unassembled WGS sequence"/>
</dbReference>
<keyword evidence="4" id="KW-1185">Reference proteome</keyword>
<name>A0A7W6G5Z3_9SPHN</name>
<evidence type="ECO:0000259" key="2">
    <source>
        <dbReference type="Pfam" id="PF20349"/>
    </source>
</evidence>
<feature type="domain" description="DUF6644" evidence="2">
    <location>
        <begin position="31"/>
        <end position="161"/>
    </location>
</feature>
<feature type="transmembrane region" description="Helical" evidence="1">
    <location>
        <begin position="138"/>
        <end position="159"/>
    </location>
</feature>
<dbReference type="Pfam" id="PF20349">
    <property type="entry name" value="DUF6644"/>
    <property type="match status" value="1"/>
</dbReference>
<gene>
    <name evidence="3" type="ORF">GGR38_002221</name>
</gene>
<proteinExistence type="predicted"/>
<reference evidence="3 4" key="1">
    <citation type="submission" date="2020-08" db="EMBL/GenBank/DDBJ databases">
        <title>Genomic Encyclopedia of Type Strains, Phase IV (KMG-IV): sequencing the most valuable type-strain genomes for metagenomic binning, comparative biology and taxonomic classification.</title>
        <authorList>
            <person name="Goeker M."/>
        </authorList>
    </citation>
    <scope>NUCLEOTIDE SEQUENCE [LARGE SCALE GENOMIC DNA]</scope>
    <source>
        <strain evidence="3 4">DSM 27057</strain>
    </source>
</reference>
<feature type="transmembrane region" description="Helical" evidence="1">
    <location>
        <begin position="24"/>
        <end position="47"/>
    </location>
</feature>
<dbReference type="EMBL" id="JACIDX010000007">
    <property type="protein sequence ID" value="MBB3955269.1"/>
    <property type="molecule type" value="Genomic_DNA"/>
</dbReference>
<dbReference type="RefSeq" id="WP_183625407.1">
    <property type="nucleotide sequence ID" value="NZ_JACIDX010000007.1"/>
</dbReference>
<keyword evidence="1" id="KW-0472">Membrane</keyword>
<comment type="caution">
    <text evidence="3">The sequence shown here is derived from an EMBL/GenBank/DDBJ whole genome shotgun (WGS) entry which is preliminary data.</text>
</comment>
<evidence type="ECO:0000313" key="4">
    <source>
        <dbReference type="Proteomes" id="UP000548867"/>
    </source>
</evidence>